<dbReference type="EMBL" id="JAAAML010000002">
    <property type="protein sequence ID" value="MCO6409063.1"/>
    <property type="molecule type" value="Genomic_DNA"/>
</dbReference>
<dbReference type="RefSeq" id="WP_152010825.1">
    <property type="nucleotide sequence ID" value="NZ_JAAAML010000002.1"/>
</dbReference>
<evidence type="ECO:0000313" key="2">
    <source>
        <dbReference type="Proteomes" id="UP001320715"/>
    </source>
</evidence>
<name>A0ABT1CSC3_9HYPH</name>
<evidence type="ECO:0008006" key="3">
    <source>
        <dbReference type="Google" id="ProtNLM"/>
    </source>
</evidence>
<comment type="caution">
    <text evidence="1">The sequence shown here is derived from an EMBL/GenBank/DDBJ whole genome shotgun (WGS) entry which is preliminary data.</text>
</comment>
<keyword evidence="2" id="KW-1185">Reference proteome</keyword>
<sequence>MFVIARDLAGLRKKAIEDNACGIPIFSGIALNGGNRSMADLRPGRACGLVLVRINPLIAGASANALIAAAEKLATLLRAAMAAR</sequence>
<evidence type="ECO:0000313" key="1">
    <source>
        <dbReference type="EMBL" id="MCO6409063.1"/>
    </source>
</evidence>
<organism evidence="1 2">
    <name type="scientific">Hoeflea alexandrii</name>
    <dbReference type="NCBI Taxonomy" id="288436"/>
    <lineage>
        <taxon>Bacteria</taxon>
        <taxon>Pseudomonadati</taxon>
        <taxon>Pseudomonadota</taxon>
        <taxon>Alphaproteobacteria</taxon>
        <taxon>Hyphomicrobiales</taxon>
        <taxon>Rhizobiaceae</taxon>
        <taxon>Hoeflea</taxon>
    </lineage>
</organism>
<dbReference type="Proteomes" id="UP001320715">
    <property type="component" value="Unassembled WGS sequence"/>
</dbReference>
<accession>A0ABT1CSC3</accession>
<reference evidence="1 2" key="1">
    <citation type="submission" date="2020-01" db="EMBL/GenBank/DDBJ databases">
        <title>Genomes of bacteria type strains.</title>
        <authorList>
            <person name="Chen J."/>
            <person name="Zhu S."/>
            <person name="Yang J."/>
        </authorList>
    </citation>
    <scope>NUCLEOTIDE SEQUENCE [LARGE SCALE GENOMIC DNA]</scope>
    <source>
        <strain evidence="1 2">DSM 16655</strain>
    </source>
</reference>
<gene>
    <name evidence="1" type="ORF">GTW23_12840</name>
</gene>
<protein>
    <recommendedName>
        <fullName evidence="3">Orotidine-5'-phosphate decarboxylase</fullName>
    </recommendedName>
</protein>
<proteinExistence type="predicted"/>